<evidence type="ECO:0000313" key="1">
    <source>
        <dbReference type="EMBL" id="KAK7271143.1"/>
    </source>
</evidence>
<gene>
    <name evidence="1" type="ORF">RJT34_26795</name>
</gene>
<dbReference type="Proteomes" id="UP001359559">
    <property type="component" value="Unassembled WGS sequence"/>
</dbReference>
<evidence type="ECO:0000313" key="2">
    <source>
        <dbReference type="Proteomes" id="UP001359559"/>
    </source>
</evidence>
<organism evidence="1 2">
    <name type="scientific">Clitoria ternatea</name>
    <name type="common">Butterfly pea</name>
    <dbReference type="NCBI Taxonomy" id="43366"/>
    <lineage>
        <taxon>Eukaryota</taxon>
        <taxon>Viridiplantae</taxon>
        <taxon>Streptophyta</taxon>
        <taxon>Embryophyta</taxon>
        <taxon>Tracheophyta</taxon>
        <taxon>Spermatophyta</taxon>
        <taxon>Magnoliopsida</taxon>
        <taxon>eudicotyledons</taxon>
        <taxon>Gunneridae</taxon>
        <taxon>Pentapetalae</taxon>
        <taxon>rosids</taxon>
        <taxon>fabids</taxon>
        <taxon>Fabales</taxon>
        <taxon>Fabaceae</taxon>
        <taxon>Papilionoideae</taxon>
        <taxon>50 kb inversion clade</taxon>
        <taxon>NPAAA clade</taxon>
        <taxon>indigoferoid/millettioid clade</taxon>
        <taxon>Phaseoleae</taxon>
        <taxon>Clitoria</taxon>
    </lineage>
</organism>
<dbReference type="AlphaFoldDB" id="A0AAN9FFW5"/>
<protein>
    <recommendedName>
        <fullName evidence="3">Helitron helicase-like domain-containing protein</fullName>
    </recommendedName>
</protein>
<dbReference type="EMBL" id="JAYKXN010000007">
    <property type="protein sequence ID" value="KAK7271143.1"/>
    <property type="molecule type" value="Genomic_DNA"/>
</dbReference>
<sequence>MTMKMSFTPLRDVSSVVVNQGYKNNFGYGSYTQPSSSIQDRYKKRRLADIHSLGQNLMSKFSDINHNRDNEVFLQIKDSQISSFANSHTVVTQRLEHPLNSHIRAYNMMFAFTSPGAKLDKTYNNGRGPPSVRIQGQSCHLIGSLLPMPGHTPKFAQLYIYDTENEIQNRLRGLRYQENLDPQIIIKLTAMLDEFNVFAKSFRMAKQRFQDSSLHDLKLKLISERTTDGRIYNLPTVSEVTALIVGDFDSASNRDIILETQSGKLQRINELHAGYLGLQYPLLFPYGEDGYRHDVQHRNTNVSQVSKRNRNEVR</sequence>
<evidence type="ECO:0008006" key="3">
    <source>
        <dbReference type="Google" id="ProtNLM"/>
    </source>
</evidence>
<name>A0AAN9FFW5_CLITE</name>
<proteinExistence type="predicted"/>
<dbReference type="PANTHER" id="PTHR45786:SF66">
    <property type="entry name" value="HOOK MOTIF PROTEIN, PUTATIVE-RELATED"/>
    <property type="match status" value="1"/>
</dbReference>
<dbReference type="PANTHER" id="PTHR45786">
    <property type="entry name" value="DNA BINDING PROTEIN-LIKE"/>
    <property type="match status" value="1"/>
</dbReference>
<keyword evidence="2" id="KW-1185">Reference proteome</keyword>
<reference evidence="1 2" key="1">
    <citation type="submission" date="2024-01" db="EMBL/GenBank/DDBJ databases">
        <title>The genomes of 5 underutilized Papilionoideae crops provide insights into root nodulation and disease resistance.</title>
        <authorList>
            <person name="Yuan L."/>
        </authorList>
    </citation>
    <scope>NUCLEOTIDE SEQUENCE [LARGE SCALE GENOMIC DNA]</scope>
    <source>
        <strain evidence="1">LY-2023</strain>
        <tissue evidence="1">Leaf</tissue>
    </source>
</reference>
<comment type="caution">
    <text evidence="1">The sequence shown here is derived from an EMBL/GenBank/DDBJ whole genome shotgun (WGS) entry which is preliminary data.</text>
</comment>
<accession>A0AAN9FFW5</accession>